<dbReference type="AlphaFoldDB" id="A0A2M7FZN1"/>
<evidence type="ECO:0000259" key="2">
    <source>
        <dbReference type="Pfam" id="PF07929"/>
    </source>
</evidence>
<dbReference type="Pfam" id="PF07929">
    <property type="entry name" value="PRiA4_ORF3"/>
    <property type="match status" value="1"/>
</dbReference>
<dbReference type="EMBL" id="PFFQ01000055">
    <property type="protein sequence ID" value="PIW14864.1"/>
    <property type="molecule type" value="Genomic_DNA"/>
</dbReference>
<reference evidence="3 4" key="1">
    <citation type="submission" date="2017-09" db="EMBL/GenBank/DDBJ databases">
        <title>Depth-based differentiation of microbial function through sediment-hosted aquifers and enrichment of novel symbionts in the deep terrestrial subsurface.</title>
        <authorList>
            <person name="Probst A.J."/>
            <person name="Ladd B."/>
            <person name="Jarett J.K."/>
            <person name="Geller-Mcgrath D.E."/>
            <person name="Sieber C.M."/>
            <person name="Emerson J.B."/>
            <person name="Anantharaman K."/>
            <person name="Thomas B.C."/>
            <person name="Malmstrom R."/>
            <person name="Stieglmeier M."/>
            <person name="Klingl A."/>
            <person name="Woyke T."/>
            <person name="Ryan C.M."/>
            <person name="Banfield J.F."/>
        </authorList>
    </citation>
    <scope>NUCLEOTIDE SEQUENCE [LARGE SCALE GENOMIC DNA]</scope>
    <source>
        <strain evidence="3">CG17_big_fil_post_rev_8_21_14_2_50_48_46</strain>
    </source>
</reference>
<evidence type="ECO:0000313" key="3">
    <source>
        <dbReference type="EMBL" id="PIW14864.1"/>
    </source>
</evidence>
<dbReference type="PANTHER" id="PTHR41878">
    <property type="entry name" value="LEXA REPRESSOR-RELATED"/>
    <property type="match status" value="1"/>
</dbReference>
<organism evidence="3 4">
    <name type="scientific">bacterium (Candidatus Blackallbacteria) CG17_big_fil_post_rev_8_21_14_2_50_48_46</name>
    <dbReference type="NCBI Taxonomy" id="2014261"/>
    <lineage>
        <taxon>Bacteria</taxon>
        <taxon>Candidatus Blackallbacteria</taxon>
    </lineage>
</organism>
<gene>
    <name evidence="3" type="ORF">COW36_19630</name>
</gene>
<feature type="compositionally biased region" description="Low complexity" evidence="1">
    <location>
        <begin position="105"/>
        <end position="114"/>
    </location>
</feature>
<feature type="compositionally biased region" description="Polar residues" evidence="1">
    <location>
        <begin position="122"/>
        <end position="131"/>
    </location>
</feature>
<sequence>MGYHYDFGDDWMHQLKLEKIQAEAQPLQILKAVNACSPEDCGGPWGYAEILEILAKKRKTKADRERLEGMDPDFHPESIDLAELKEALQDLSNTWQPKKPRAAKSKTSAQAKTTGQKKILSIAQSETNKPK</sequence>
<feature type="region of interest" description="Disordered" evidence="1">
    <location>
        <begin position="92"/>
        <end position="131"/>
    </location>
</feature>
<dbReference type="InterPro" id="IPR012912">
    <property type="entry name" value="Plasmid_pRiA4b_Orf3-like"/>
</dbReference>
<dbReference type="Gene3D" id="3.10.290.30">
    <property type="entry name" value="MM3350-like"/>
    <property type="match status" value="1"/>
</dbReference>
<proteinExistence type="predicted"/>
<evidence type="ECO:0000256" key="1">
    <source>
        <dbReference type="SAM" id="MobiDB-lite"/>
    </source>
</evidence>
<name>A0A2M7FZN1_9BACT</name>
<dbReference type="PANTHER" id="PTHR41878:SF1">
    <property type="entry name" value="TNPR PROTEIN"/>
    <property type="match status" value="1"/>
</dbReference>
<accession>A0A2M7FZN1</accession>
<dbReference type="Proteomes" id="UP000231019">
    <property type="component" value="Unassembled WGS sequence"/>
</dbReference>
<dbReference type="InterPro" id="IPR024047">
    <property type="entry name" value="MM3350-like_sf"/>
</dbReference>
<evidence type="ECO:0000313" key="4">
    <source>
        <dbReference type="Proteomes" id="UP000231019"/>
    </source>
</evidence>
<comment type="caution">
    <text evidence="3">The sequence shown here is derived from an EMBL/GenBank/DDBJ whole genome shotgun (WGS) entry which is preliminary data.</text>
</comment>
<dbReference type="SUPFAM" id="SSF159941">
    <property type="entry name" value="MM3350-like"/>
    <property type="match status" value="1"/>
</dbReference>
<feature type="domain" description="Plasmid pRiA4b Orf3-like" evidence="2">
    <location>
        <begin position="2"/>
        <end position="82"/>
    </location>
</feature>
<protein>
    <recommendedName>
        <fullName evidence="2">Plasmid pRiA4b Orf3-like domain-containing protein</fullName>
    </recommendedName>
</protein>